<evidence type="ECO:0000313" key="2">
    <source>
        <dbReference type="EMBL" id="RKT67145.1"/>
    </source>
</evidence>
<dbReference type="Gene3D" id="1.10.357.10">
    <property type="entry name" value="Tetracycline Repressor, domain 2"/>
    <property type="match status" value="1"/>
</dbReference>
<evidence type="ECO:0000313" key="3">
    <source>
        <dbReference type="Proteomes" id="UP000272729"/>
    </source>
</evidence>
<dbReference type="InterPro" id="IPR009057">
    <property type="entry name" value="Homeodomain-like_sf"/>
</dbReference>
<sequence length="178" mass="19696">MGARRVVSREQVVRGACRFFVRHGVVDMEGVAASLAVSRATLYRVAHSRDALLADALWLLGDRVLDRARQRRTVGGVDGVLQVTREFVGQLHSAAPFRRFLAREPDTAARVLLHDVHRRAVAAQRDILREVKPWPPGELDQAAFLYVRVVESVLYAELLGGTPLDLGLAERAARSLLA</sequence>
<dbReference type="InterPro" id="IPR041485">
    <property type="entry name" value="TetR_C_36"/>
</dbReference>
<dbReference type="OrthoDB" id="158903at2"/>
<dbReference type="EMBL" id="RBXR01000001">
    <property type="protein sequence ID" value="RKT67145.1"/>
    <property type="molecule type" value="Genomic_DNA"/>
</dbReference>
<reference evidence="2 3" key="1">
    <citation type="submission" date="2018-10" db="EMBL/GenBank/DDBJ databases">
        <title>Sequencing the genomes of 1000 actinobacteria strains.</title>
        <authorList>
            <person name="Klenk H.-P."/>
        </authorList>
    </citation>
    <scope>NUCLEOTIDE SEQUENCE [LARGE SCALE GENOMIC DNA]</scope>
    <source>
        <strain evidence="2 3">DSM 43911</strain>
    </source>
</reference>
<dbReference type="Proteomes" id="UP000272729">
    <property type="component" value="Unassembled WGS sequence"/>
</dbReference>
<name>A0A495X1K4_9PSEU</name>
<dbReference type="SUPFAM" id="SSF46689">
    <property type="entry name" value="Homeodomain-like"/>
    <property type="match status" value="1"/>
</dbReference>
<keyword evidence="3" id="KW-1185">Reference proteome</keyword>
<gene>
    <name evidence="2" type="ORF">DFJ66_0313</name>
</gene>
<evidence type="ECO:0000259" key="1">
    <source>
        <dbReference type="Pfam" id="PF18598"/>
    </source>
</evidence>
<dbReference type="AlphaFoldDB" id="A0A495X1K4"/>
<protein>
    <recommendedName>
        <fullName evidence="1">QsdR TetR regulatory C-terminal domain-containing protein</fullName>
    </recommendedName>
</protein>
<accession>A0A495X1K4</accession>
<comment type="caution">
    <text evidence="2">The sequence shown here is derived from an EMBL/GenBank/DDBJ whole genome shotgun (WGS) entry which is preliminary data.</text>
</comment>
<proteinExistence type="predicted"/>
<dbReference type="Pfam" id="PF18598">
    <property type="entry name" value="TetR_C_36"/>
    <property type="match status" value="1"/>
</dbReference>
<organism evidence="2 3">
    <name type="scientific">Saccharothrix variisporea</name>
    <dbReference type="NCBI Taxonomy" id="543527"/>
    <lineage>
        <taxon>Bacteria</taxon>
        <taxon>Bacillati</taxon>
        <taxon>Actinomycetota</taxon>
        <taxon>Actinomycetes</taxon>
        <taxon>Pseudonocardiales</taxon>
        <taxon>Pseudonocardiaceae</taxon>
        <taxon>Saccharothrix</taxon>
    </lineage>
</organism>
<feature type="domain" description="QsdR TetR regulatory C-terminal" evidence="1">
    <location>
        <begin position="76"/>
        <end position="177"/>
    </location>
</feature>